<organism evidence="3 4">
    <name type="scientific">Actinidia rufa</name>
    <dbReference type="NCBI Taxonomy" id="165716"/>
    <lineage>
        <taxon>Eukaryota</taxon>
        <taxon>Viridiplantae</taxon>
        <taxon>Streptophyta</taxon>
        <taxon>Embryophyta</taxon>
        <taxon>Tracheophyta</taxon>
        <taxon>Spermatophyta</taxon>
        <taxon>Magnoliopsida</taxon>
        <taxon>eudicotyledons</taxon>
        <taxon>Gunneridae</taxon>
        <taxon>Pentapetalae</taxon>
        <taxon>asterids</taxon>
        <taxon>Ericales</taxon>
        <taxon>Actinidiaceae</taxon>
        <taxon>Actinidia</taxon>
    </lineage>
</organism>
<comment type="caution">
    <text evidence="3">The sequence shown here is derived from an EMBL/GenBank/DDBJ whole genome shotgun (WGS) entry which is preliminary data.</text>
</comment>
<name>A0A7J0D7S6_9ERIC</name>
<feature type="region of interest" description="Disordered" evidence="1">
    <location>
        <begin position="1"/>
        <end position="23"/>
    </location>
</feature>
<dbReference type="EMBL" id="BJWL01000073">
    <property type="protein sequence ID" value="GFS29130.1"/>
    <property type="molecule type" value="Genomic_DNA"/>
</dbReference>
<dbReference type="AlphaFoldDB" id="A0A7J0D7S6"/>
<proteinExistence type="predicted"/>
<evidence type="ECO:0000256" key="1">
    <source>
        <dbReference type="SAM" id="MobiDB-lite"/>
    </source>
</evidence>
<feature type="domain" description="C2H2-type" evidence="2">
    <location>
        <begin position="80"/>
        <end position="102"/>
    </location>
</feature>
<dbReference type="InterPro" id="IPR013087">
    <property type="entry name" value="Znf_C2H2_type"/>
</dbReference>
<accession>A0A7J0D7S6</accession>
<feature type="compositionally biased region" description="Polar residues" evidence="1">
    <location>
        <begin position="1"/>
        <end position="11"/>
    </location>
</feature>
<dbReference type="InterPro" id="IPR047139">
    <property type="entry name" value="ANKZ1/VMS1"/>
</dbReference>
<sequence>MANGVDSTYADQQQQKKEERRHRSIFDVKSDFFDSCRLLQSPNSSHEPFETSANETLGEEVVDDERHSAAPPHSVSLWSCNTCMAEFESLQDQRSHFKSDIHRFNVKSHHSHGDDVSGIERVKQTLRKAFDTKDLGPLRYFLGIEVARSRRGISLSQRKYVLDLLQDTDADYAGSKTDRRSTSAEYRAMAQGTCELMWLRSLLTELGFPAAGSSTLFCDNKSAIMLASDSVLHERTKHIEVDVHFIREKVRSEIITPHFVPSSEQAADMFTKSIGPSLLKTSLSKLGLVDIFAPALGGVLEIKVVYNVR</sequence>
<dbReference type="Pfam" id="PF07727">
    <property type="entry name" value="RVT_2"/>
    <property type="match status" value="1"/>
</dbReference>
<dbReference type="Proteomes" id="UP000585474">
    <property type="component" value="Unassembled WGS sequence"/>
</dbReference>
<evidence type="ECO:0000313" key="3">
    <source>
        <dbReference type="EMBL" id="GFS29130.1"/>
    </source>
</evidence>
<keyword evidence="4" id="KW-1185">Reference proteome</keyword>
<dbReference type="InterPro" id="IPR013103">
    <property type="entry name" value="RVT_2"/>
</dbReference>
<evidence type="ECO:0000313" key="4">
    <source>
        <dbReference type="Proteomes" id="UP000585474"/>
    </source>
</evidence>
<dbReference type="PANTHER" id="PTHR16036">
    <property type="entry name" value="ANKYRIN REPEAT AND ZINC FINGER DOMAIN-CONTAINING PROTEIN 1"/>
    <property type="match status" value="1"/>
</dbReference>
<reference evidence="4" key="1">
    <citation type="submission" date="2019-07" db="EMBL/GenBank/DDBJ databases">
        <title>De Novo Assembly of kiwifruit Actinidia rufa.</title>
        <authorList>
            <person name="Sugita-Konishi S."/>
            <person name="Sato K."/>
            <person name="Mori E."/>
            <person name="Abe Y."/>
            <person name="Kisaki G."/>
            <person name="Hamano K."/>
            <person name="Suezawa K."/>
            <person name="Otani M."/>
            <person name="Fukuda T."/>
            <person name="Manabe T."/>
            <person name="Gomi K."/>
            <person name="Tabuchi M."/>
            <person name="Akimitsu K."/>
            <person name="Kataoka I."/>
        </authorList>
    </citation>
    <scope>NUCLEOTIDE SEQUENCE [LARGE SCALE GENOMIC DNA]</scope>
    <source>
        <strain evidence="4">cv. Fuchu</strain>
    </source>
</reference>
<protein>
    <recommendedName>
        <fullName evidence="2">C2H2-type domain-containing protein</fullName>
    </recommendedName>
</protein>
<dbReference type="CDD" id="cd09272">
    <property type="entry name" value="RNase_HI_RT_Ty1"/>
    <property type="match status" value="1"/>
</dbReference>
<dbReference type="GO" id="GO:0036503">
    <property type="term" value="P:ERAD pathway"/>
    <property type="evidence" value="ECO:0007669"/>
    <property type="project" value="TreeGrafter"/>
</dbReference>
<dbReference type="OrthoDB" id="1731766at2759"/>
<evidence type="ECO:0000259" key="2">
    <source>
        <dbReference type="PROSITE" id="PS00028"/>
    </source>
</evidence>
<gene>
    <name evidence="3" type="ORF">Acr_00g0005480</name>
</gene>
<dbReference type="PROSITE" id="PS00028">
    <property type="entry name" value="ZINC_FINGER_C2H2_1"/>
    <property type="match status" value="1"/>
</dbReference>
<dbReference type="PANTHER" id="PTHR16036:SF2">
    <property type="entry name" value="TRNA ENDONUCLEASE ANKZF1"/>
    <property type="match status" value="1"/>
</dbReference>